<keyword evidence="4" id="KW-0488">Methylation</keyword>
<evidence type="ECO:0000256" key="1">
    <source>
        <dbReference type="ARBA" id="ARBA00004377"/>
    </source>
</evidence>
<dbReference type="SUPFAM" id="SSF54523">
    <property type="entry name" value="Pili subunits"/>
    <property type="match status" value="1"/>
</dbReference>
<dbReference type="Pfam" id="PF07963">
    <property type="entry name" value="N_methyl"/>
    <property type="match status" value="1"/>
</dbReference>
<gene>
    <name evidence="13" type="ORF">Q9L42_003530</name>
</gene>
<keyword evidence="8 11" id="KW-0472">Membrane</keyword>
<dbReference type="RefSeq" id="WP_349431920.1">
    <property type="nucleotide sequence ID" value="NZ_CP157743.1"/>
</dbReference>
<sequence>MKEVSRSIRHQGGFTLIEAMMVVAVLGIILMLAVPSFSGLIERKKVEGAAEKLYADLQFAKSEAIKRNTDVYVTFNSTDQCYGIALASGCQCQGGSPLCELDSGVSKVVNMSEFGNTTMSNITFSGDETRFDPRRGTAFPLGRVEFQSPSGKEAHIRVSTLRVKLCSPSDTDKKIIAYEDCP</sequence>
<keyword evidence="14" id="KW-1185">Reference proteome</keyword>
<evidence type="ECO:0000256" key="8">
    <source>
        <dbReference type="ARBA" id="ARBA00023136"/>
    </source>
</evidence>
<dbReference type="Proteomes" id="UP001225378">
    <property type="component" value="Chromosome"/>
</dbReference>
<evidence type="ECO:0000256" key="9">
    <source>
        <dbReference type="ARBA" id="ARBA00025772"/>
    </source>
</evidence>
<dbReference type="InterPro" id="IPR012902">
    <property type="entry name" value="N_methyl_site"/>
</dbReference>
<evidence type="ECO:0000313" key="14">
    <source>
        <dbReference type="Proteomes" id="UP001225378"/>
    </source>
</evidence>
<dbReference type="Pfam" id="PF12019">
    <property type="entry name" value="GspH"/>
    <property type="match status" value="1"/>
</dbReference>
<keyword evidence="3" id="KW-1003">Cell membrane</keyword>
<keyword evidence="6 11" id="KW-0812">Transmembrane</keyword>
<proteinExistence type="inferred from homology"/>
<evidence type="ECO:0000256" key="3">
    <source>
        <dbReference type="ARBA" id="ARBA00022475"/>
    </source>
</evidence>
<dbReference type="InterPro" id="IPR045584">
    <property type="entry name" value="Pilin-like"/>
</dbReference>
<evidence type="ECO:0000256" key="2">
    <source>
        <dbReference type="ARBA" id="ARBA00021549"/>
    </source>
</evidence>
<comment type="subcellular location">
    <subcellularLocation>
        <location evidence="1">Cell inner membrane</location>
        <topology evidence="1">Single-pass membrane protein</topology>
    </subcellularLocation>
</comment>
<feature type="domain" description="General secretion pathway GspH" evidence="12">
    <location>
        <begin position="49"/>
        <end position="160"/>
    </location>
</feature>
<dbReference type="KEGG" id="mech:Q9L42_003530"/>
<dbReference type="InterPro" id="IPR022346">
    <property type="entry name" value="T2SS_GspH"/>
</dbReference>
<evidence type="ECO:0000256" key="10">
    <source>
        <dbReference type="ARBA" id="ARBA00030775"/>
    </source>
</evidence>
<evidence type="ECO:0000256" key="6">
    <source>
        <dbReference type="ARBA" id="ARBA00022692"/>
    </source>
</evidence>
<feature type="transmembrane region" description="Helical" evidence="11">
    <location>
        <begin position="12"/>
        <end position="34"/>
    </location>
</feature>
<dbReference type="GO" id="GO:0015627">
    <property type="term" value="C:type II protein secretion system complex"/>
    <property type="evidence" value="ECO:0007669"/>
    <property type="project" value="InterPro"/>
</dbReference>
<evidence type="ECO:0000313" key="13">
    <source>
        <dbReference type="EMBL" id="XBS21204.1"/>
    </source>
</evidence>
<evidence type="ECO:0000259" key="12">
    <source>
        <dbReference type="Pfam" id="PF12019"/>
    </source>
</evidence>
<dbReference type="EMBL" id="CP157743">
    <property type="protein sequence ID" value="XBS21204.1"/>
    <property type="molecule type" value="Genomic_DNA"/>
</dbReference>
<protein>
    <recommendedName>
        <fullName evidence="2">Type II secretion system protein H</fullName>
    </recommendedName>
    <alternativeName>
        <fullName evidence="10">General secretion pathway protein H</fullName>
    </alternativeName>
</protein>
<reference evidence="13 14" key="1">
    <citation type="journal article" date="2024" name="Microbiology">
        <title>Methylomarinum rosea sp. nov., a novel halophilic methanotrophic bacterium from the hypersaline Lake Elton.</title>
        <authorList>
            <person name="Suleimanov R.Z."/>
            <person name="Oshkin I.Y."/>
            <person name="Danilova O.V."/>
            <person name="Suzina N.E."/>
            <person name="Dedysh S.N."/>
        </authorList>
    </citation>
    <scope>NUCLEOTIDE SEQUENCE [LARGE SCALE GENOMIC DNA]</scope>
    <source>
        <strain evidence="13 14">Ch1-1</strain>
    </source>
</reference>
<evidence type="ECO:0000256" key="4">
    <source>
        <dbReference type="ARBA" id="ARBA00022481"/>
    </source>
</evidence>
<keyword evidence="7 11" id="KW-1133">Transmembrane helix</keyword>
<organism evidence="13 14">
    <name type="scientific">Methylomarinum roseum</name>
    <dbReference type="NCBI Taxonomy" id="3067653"/>
    <lineage>
        <taxon>Bacteria</taxon>
        <taxon>Pseudomonadati</taxon>
        <taxon>Pseudomonadota</taxon>
        <taxon>Gammaproteobacteria</taxon>
        <taxon>Methylococcales</taxon>
        <taxon>Methylococcaceae</taxon>
        <taxon>Methylomarinum</taxon>
    </lineage>
</organism>
<keyword evidence="5" id="KW-0997">Cell inner membrane</keyword>
<dbReference type="GO" id="GO:0015628">
    <property type="term" value="P:protein secretion by the type II secretion system"/>
    <property type="evidence" value="ECO:0007669"/>
    <property type="project" value="InterPro"/>
</dbReference>
<evidence type="ECO:0000256" key="7">
    <source>
        <dbReference type="ARBA" id="ARBA00022989"/>
    </source>
</evidence>
<evidence type="ECO:0000256" key="11">
    <source>
        <dbReference type="SAM" id="Phobius"/>
    </source>
</evidence>
<dbReference type="NCBIfam" id="TIGR02532">
    <property type="entry name" value="IV_pilin_GFxxxE"/>
    <property type="match status" value="1"/>
</dbReference>
<accession>A0AAU7NW66</accession>
<dbReference type="PROSITE" id="PS00409">
    <property type="entry name" value="PROKAR_NTER_METHYL"/>
    <property type="match status" value="1"/>
</dbReference>
<evidence type="ECO:0000256" key="5">
    <source>
        <dbReference type="ARBA" id="ARBA00022519"/>
    </source>
</evidence>
<dbReference type="GO" id="GO:0005886">
    <property type="term" value="C:plasma membrane"/>
    <property type="evidence" value="ECO:0007669"/>
    <property type="project" value="UniProtKB-SubCell"/>
</dbReference>
<name>A0AAU7NW66_9GAMM</name>
<comment type="similarity">
    <text evidence="9">Belongs to the GSP H family.</text>
</comment>
<dbReference type="AlphaFoldDB" id="A0AAU7NW66"/>
<dbReference type="Gene3D" id="3.30.700.10">
    <property type="entry name" value="Glycoprotein, Type 4 Pilin"/>
    <property type="match status" value="1"/>
</dbReference>